<gene>
    <name evidence="2" type="primary">jg20408</name>
    <name evidence="2" type="ORF">PAEG_LOCUS9069</name>
</gene>
<keyword evidence="3" id="KW-1185">Reference proteome</keyword>
<organism evidence="2 3">
    <name type="scientific">Pararge aegeria aegeria</name>
    <dbReference type="NCBI Taxonomy" id="348720"/>
    <lineage>
        <taxon>Eukaryota</taxon>
        <taxon>Metazoa</taxon>
        <taxon>Ecdysozoa</taxon>
        <taxon>Arthropoda</taxon>
        <taxon>Hexapoda</taxon>
        <taxon>Insecta</taxon>
        <taxon>Pterygota</taxon>
        <taxon>Neoptera</taxon>
        <taxon>Endopterygota</taxon>
        <taxon>Lepidoptera</taxon>
        <taxon>Glossata</taxon>
        <taxon>Ditrysia</taxon>
        <taxon>Papilionoidea</taxon>
        <taxon>Nymphalidae</taxon>
        <taxon>Satyrinae</taxon>
        <taxon>Satyrini</taxon>
        <taxon>Parargina</taxon>
        <taxon>Pararge</taxon>
    </lineage>
</organism>
<accession>A0A8S4R5Z3</accession>
<feature type="compositionally biased region" description="Polar residues" evidence="1">
    <location>
        <begin position="31"/>
        <end position="43"/>
    </location>
</feature>
<evidence type="ECO:0000256" key="1">
    <source>
        <dbReference type="SAM" id="MobiDB-lite"/>
    </source>
</evidence>
<evidence type="ECO:0000313" key="3">
    <source>
        <dbReference type="Proteomes" id="UP000838756"/>
    </source>
</evidence>
<feature type="region of interest" description="Disordered" evidence="1">
    <location>
        <begin position="1"/>
        <end position="20"/>
    </location>
</feature>
<proteinExistence type="predicted"/>
<evidence type="ECO:0000313" key="2">
    <source>
        <dbReference type="EMBL" id="CAH2229666.1"/>
    </source>
</evidence>
<name>A0A8S4R5Z3_9NEOP</name>
<dbReference type="EMBL" id="CAKXAJ010024737">
    <property type="protein sequence ID" value="CAH2229666.1"/>
    <property type="molecule type" value="Genomic_DNA"/>
</dbReference>
<dbReference type="OrthoDB" id="407509at2759"/>
<feature type="region of interest" description="Disordered" evidence="1">
    <location>
        <begin position="27"/>
        <end position="48"/>
    </location>
</feature>
<dbReference type="AlphaFoldDB" id="A0A8S4R5Z3"/>
<dbReference type="Proteomes" id="UP000838756">
    <property type="component" value="Unassembled WGS sequence"/>
</dbReference>
<sequence length="67" mass="7136">MGQAHSSEKGCTLGSQGPELVSAALVDPQRGGQTTLSTSQVAAPSSRDPEIWNSLQKTYVQQWTYIG</sequence>
<reference evidence="2" key="1">
    <citation type="submission" date="2022-03" db="EMBL/GenBank/DDBJ databases">
        <authorList>
            <person name="Lindestad O."/>
        </authorList>
    </citation>
    <scope>NUCLEOTIDE SEQUENCE</scope>
</reference>
<comment type="caution">
    <text evidence="2">The sequence shown here is derived from an EMBL/GenBank/DDBJ whole genome shotgun (WGS) entry which is preliminary data.</text>
</comment>
<protein>
    <submittedName>
        <fullName evidence="2">Jg20408 protein</fullName>
    </submittedName>
</protein>